<organism evidence="6 7">
    <name type="scientific">Kutzneria viridogrisea</name>
    <dbReference type="NCBI Taxonomy" id="47990"/>
    <lineage>
        <taxon>Bacteria</taxon>
        <taxon>Bacillati</taxon>
        <taxon>Actinomycetota</taxon>
        <taxon>Actinomycetes</taxon>
        <taxon>Pseudonocardiales</taxon>
        <taxon>Pseudonocardiaceae</taxon>
        <taxon>Kutzneria</taxon>
    </lineage>
</organism>
<keyword evidence="3 6" id="KW-0238">DNA-binding</keyword>
<proteinExistence type="inferred from homology"/>
<dbReference type="InterPro" id="IPR036388">
    <property type="entry name" value="WH-like_DNA-bd_sf"/>
</dbReference>
<comment type="caution">
    <text evidence="6">The sequence shown here is derived from an EMBL/GenBank/DDBJ whole genome shotgun (WGS) entry which is preliminary data.</text>
</comment>
<evidence type="ECO:0000256" key="3">
    <source>
        <dbReference type="ARBA" id="ARBA00023125"/>
    </source>
</evidence>
<name>A0ABR6BPU4_9PSEU</name>
<dbReference type="Pfam" id="PF03466">
    <property type="entry name" value="LysR_substrate"/>
    <property type="match status" value="1"/>
</dbReference>
<comment type="similarity">
    <text evidence="1">Belongs to the LysR transcriptional regulatory family.</text>
</comment>
<dbReference type="Gene3D" id="1.10.10.10">
    <property type="entry name" value="Winged helix-like DNA-binding domain superfamily/Winged helix DNA-binding domain"/>
    <property type="match status" value="1"/>
</dbReference>
<protein>
    <submittedName>
        <fullName evidence="6">DNA-binding transcriptional LysR family regulator</fullName>
    </submittedName>
</protein>
<keyword evidence="2" id="KW-0805">Transcription regulation</keyword>
<keyword evidence="4" id="KW-0804">Transcription</keyword>
<dbReference type="InterPro" id="IPR005119">
    <property type="entry name" value="LysR_subst-bd"/>
</dbReference>
<dbReference type="Gene3D" id="3.40.190.10">
    <property type="entry name" value="Periplasmic binding protein-like II"/>
    <property type="match status" value="2"/>
</dbReference>
<dbReference type="SUPFAM" id="SSF46785">
    <property type="entry name" value="Winged helix' DNA-binding domain"/>
    <property type="match status" value="1"/>
</dbReference>
<dbReference type="Proteomes" id="UP000517916">
    <property type="component" value="Unassembled WGS sequence"/>
</dbReference>
<evidence type="ECO:0000313" key="7">
    <source>
        <dbReference type="Proteomes" id="UP000517916"/>
    </source>
</evidence>
<dbReference type="PANTHER" id="PTHR30346">
    <property type="entry name" value="TRANSCRIPTIONAL DUAL REGULATOR HCAR-RELATED"/>
    <property type="match status" value="1"/>
</dbReference>
<keyword evidence="7" id="KW-1185">Reference proteome</keyword>
<evidence type="ECO:0000259" key="5">
    <source>
        <dbReference type="PROSITE" id="PS50931"/>
    </source>
</evidence>
<evidence type="ECO:0000256" key="4">
    <source>
        <dbReference type="ARBA" id="ARBA00023163"/>
    </source>
</evidence>
<gene>
    <name evidence="6" type="ORF">BC739_006134</name>
</gene>
<dbReference type="PRINTS" id="PR00039">
    <property type="entry name" value="HTHLYSR"/>
</dbReference>
<dbReference type="GO" id="GO:0003677">
    <property type="term" value="F:DNA binding"/>
    <property type="evidence" value="ECO:0007669"/>
    <property type="project" value="UniProtKB-KW"/>
</dbReference>
<dbReference type="PANTHER" id="PTHR30346:SF28">
    <property type="entry name" value="HTH-TYPE TRANSCRIPTIONAL REGULATOR CYNR"/>
    <property type="match status" value="1"/>
</dbReference>
<dbReference type="Pfam" id="PF00126">
    <property type="entry name" value="HTH_1"/>
    <property type="match status" value="1"/>
</dbReference>
<dbReference type="InterPro" id="IPR000847">
    <property type="entry name" value="LysR_HTH_N"/>
</dbReference>
<evidence type="ECO:0000256" key="2">
    <source>
        <dbReference type="ARBA" id="ARBA00023015"/>
    </source>
</evidence>
<dbReference type="PROSITE" id="PS50931">
    <property type="entry name" value="HTH_LYSR"/>
    <property type="match status" value="1"/>
</dbReference>
<accession>A0ABR6BPU4</accession>
<dbReference type="InterPro" id="IPR036390">
    <property type="entry name" value="WH_DNA-bd_sf"/>
</dbReference>
<feature type="domain" description="HTH lysR-type" evidence="5">
    <location>
        <begin position="7"/>
        <end position="64"/>
    </location>
</feature>
<dbReference type="SUPFAM" id="SSF53850">
    <property type="entry name" value="Periplasmic binding protein-like II"/>
    <property type="match status" value="1"/>
</dbReference>
<evidence type="ECO:0000313" key="6">
    <source>
        <dbReference type="EMBL" id="MBA8928917.1"/>
    </source>
</evidence>
<reference evidence="6 7" key="1">
    <citation type="submission" date="2020-08" db="EMBL/GenBank/DDBJ databases">
        <title>Genomic Encyclopedia of Archaeal and Bacterial Type Strains, Phase II (KMG-II): from individual species to whole genera.</title>
        <authorList>
            <person name="Goeker M."/>
        </authorList>
    </citation>
    <scope>NUCLEOTIDE SEQUENCE [LARGE SCALE GENOMIC DNA]</scope>
    <source>
        <strain evidence="6 7">DSM 43850</strain>
    </source>
</reference>
<evidence type="ECO:0000256" key="1">
    <source>
        <dbReference type="ARBA" id="ARBA00009437"/>
    </source>
</evidence>
<sequence>MEDLDGLEIRHLRYFLTVARSGKISAASQELNIAQPSLSQLIQRLEKRLGITLFARNARGVELTTGGEVFRRGVERILEELESVLAEAGSAARVVRAGVCAGVVPALLTDIENAVTGPRESIVFRSESSSRQVELLRSGELDFGIVRLPVEEEDVEVATVSEQELGVVTHTEHPLAARAELSWADLAGQRLLWFDQRRAPGYAKGLLAELADRGWQPRLHTVDSDRHALFTHTLRSVPGLVALRPATSVGADPHLVWHRIADGDAPRERFGLAALRGGAHAAAVRRIAAKPR</sequence>
<dbReference type="RefSeq" id="WP_025356039.1">
    <property type="nucleotide sequence ID" value="NZ_BAAABQ010000016.1"/>
</dbReference>
<dbReference type="EMBL" id="JACJID010000004">
    <property type="protein sequence ID" value="MBA8928917.1"/>
    <property type="molecule type" value="Genomic_DNA"/>
</dbReference>